<keyword evidence="2" id="KW-1185">Reference proteome</keyword>
<accession>A0ABZ1CEQ5</accession>
<dbReference type="Proteomes" id="UP001334732">
    <property type="component" value="Chromosome"/>
</dbReference>
<gene>
    <name evidence="1" type="ORF">VA613_07395</name>
</gene>
<protein>
    <submittedName>
        <fullName evidence="1">Uncharacterized protein</fullName>
    </submittedName>
</protein>
<dbReference type="RefSeq" id="WP_324778461.1">
    <property type="nucleotide sequence ID" value="NZ_CP141769.1"/>
</dbReference>
<dbReference type="EMBL" id="CP141769">
    <property type="protein sequence ID" value="WRS37847.1"/>
    <property type="molecule type" value="Genomic_DNA"/>
</dbReference>
<organism evidence="1 2">
    <name type="scientific">Thiobacillus sedimenti</name>
    <dbReference type="NCBI Taxonomy" id="3110231"/>
    <lineage>
        <taxon>Bacteria</taxon>
        <taxon>Pseudomonadati</taxon>
        <taxon>Pseudomonadota</taxon>
        <taxon>Betaproteobacteria</taxon>
        <taxon>Nitrosomonadales</taxon>
        <taxon>Thiobacillaceae</taxon>
        <taxon>Thiobacillus</taxon>
    </lineage>
</organism>
<sequence>MIRLPQALNAWDTPNFRDVAKQEITQLDAGLLPLQQGLSSSSHVTESPFHPVILASHADADRISVKAGIFYTGIIAGCSCADDPTPIDEQTEYCIVRFDIDRTTGDATVTLLNE</sequence>
<evidence type="ECO:0000313" key="2">
    <source>
        <dbReference type="Proteomes" id="UP001334732"/>
    </source>
</evidence>
<proteinExistence type="predicted"/>
<evidence type="ECO:0000313" key="1">
    <source>
        <dbReference type="EMBL" id="WRS37847.1"/>
    </source>
</evidence>
<reference evidence="1 2" key="1">
    <citation type="submission" date="2023-12" db="EMBL/GenBank/DDBJ databases">
        <title>Thiobacillus sedimentum sp. nov., a chemolithoautotrophic sulfur-oxidizing bacterium isolated from freshwater sediment.</title>
        <authorList>
            <person name="Luo J."/>
            <person name="Dai C."/>
        </authorList>
    </citation>
    <scope>NUCLEOTIDE SEQUENCE [LARGE SCALE GENOMIC DNA]</scope>
    <source>
        <strain evidence="1 2">SCUT-2</strain>
    </source>
</reference>
<name>A0ABZ1CEQ5_9PROT</name>